<dbReference type="Proteomes" id="UP000236884">
    <property type="component" value="Chromosome"/>
</dbReference>
<keyword evidence="12" id="KW-1185">Reference proteome</keyword>
<evidence type="ECO:0000256" key="3">
    <source>
        <dbReference type="ARBA" id="ARBA00004370"/>
    </source>
</evidence>
<keyword evidence="5 10" id="KW-0812">Transmembrane</keyword>
<dbReference type="GO" id="GO:0046872">
    <property type="term" value="F:metal ion binding"/>
    <property type="evidence" value="ECO:0007669"/>
    <property type="project" value="UniProtKB-KW"/>
</dbReference>
<dbReference type="Gene3D" id="1.20.1300.10">
    <property type="entry name" value="Fumarate reductase/succinate dehydrogenase, transmembrane subunit"/>
    <property type="match status" value="1"/>
</dbReference>
<feature type="transmembrane region" description="Helical" evidence="10">
    <location>
        <begin position="61"/>
        <end position="78"/>
    </location>
</feature>
<dbReference type="PANTHER" id="PTHR41910">
    <property type="entry name" value="SUCCINATE DEHYDROGENASE 2 MEMBRANE SUBUNIT SDHC"/>
    <property type="match status" value="1"/>
</dbReference>
<comment type="function">
    <text evidence="2">Membrane-anchoring subunit of succinate dehydrogenase (SDH).</text>
</comment>
<accession>A0A0S3PNX9</accession>
<protein>
    <submittedName>
        <fullName evidence="11">Succinate dehydrogenase cytochrome b556 large membrane subunit</fullName>
    </submittedName>
</protein>
<dbReference type="GO" id="GO:0016020">
    <property type="term" value="C:membrane"/>
    <property type="evidence" value="ECO:0007669"/>
    <property type="project" value="UniProtKB-SubCell"/>
</dbReference>
<dbReference type="Pfam" id="PF01127">
    <property type="entry name" value="Sdh_cyt"/>
    <property type="match status" value="1"/>
</dbReference>
<evidence type="ECO:0000313" key="12">
    <source>
        <dbReference type="Proteomes" id="UP000236884"/>
    </source>
</evidence>
<dbReference type="InterPro" id="IPR034804">
    <property type="entry name" value="SQR/QFR_C/D"/>
</dbReference>
<comment type="cofactor">
    <cofactor evidence="1">
        <name>heme</name>
        <dbReference type="ChEBI" id="CHEBI:30413"/>
    </cofactor>
</comment>
<comment type="subcellular location">
    <subcellularLocation>
        <location evidence="3">Membrane</location>
    </subcellularLocation>
</comment>
<sequence>MRATHRRPGFIAAMLHRLSGIALALFLPLHFLALGSALKGASEFERFLKFTATPLIKIAEFGIVTALAIHMTLGLRILAIEFLDFREHTATVVSVCLAAGFGVGLAFLLNAG</sequence>
<reference evidence="11 12" key="1">
    <citation type="submission" date="2015-08" db="EMBL/GenBank/DDBJ databases">
        <title>Investigation of the bacterial diversity of lava forest soil.</title>
        <authorList>
            <person name="Lee J.S."/>
        </authorList>
    </citation>
    <scope>NUCLEOTIDE SEQUENCE [LARGE SCALE GENOMIC DNA]</scope>
    <source>
        <strain evidence="11 12">GJW-30</strain>
    </source>
</reference>
<keyword evidence="6" id="KW-0479">Metal-binding</keyword>
<evidence type="ECO:0000256" key="8">
    <source>
        <dbReference type="ARBA" id="ARBA00023004"/>
    </source>
</evidence>
<organism evidence="11 12">
    <name type="scientific">Variibacter gotjawalensis</name>
    <dbReference type="NCBI Taxonomy" id="1333996"/>
    <lineage>
        <taxon>Bacteria</taxon>
        <taxon>Pseudomonadati</taxon>
        <taxon>Pseudomonadota</taxon>
        <taxon>Alphaproteobacteria</taxon>
        <taxon>Hyphomicrobiales</taxon>
        <taxon>Nitrobacteraceae</taxon>
        <taxon>Variibacter</taxon>
    </lineage>
</organism>
<name>A0A0S3PNX9_9BRAD</name>
<evidence type="ECO:0000313" key="11">
    <source>
        <dbReference type="EMBL" id="BAT57631.1"/>
    </source>
</evidence>
<dbReference type="InterPro" id="IPR039023">
    <property type="entry name" value="SdhC_prok"/>
</dbReference>
<keyword evidence="9 10" id="KW-0472">Membrane</keyword>
<evidence type="ECO:0000256" key="9">
    <source>
        <dbReference type="ARBA" id="ARBA00023136"/>
    </source>
</evidence>
<proteinExistence type="predicted"/>
<dbReference type="RefSeq" id="WP_172887536.1">
    <property type="nucleotide sequence ID" value="NZ_AP014946.1"/>
</dbReference>
<gene>
    <name evidence="11" type="ORF">GJW-30_1_00138</name>
</gene>
<dbReference type="PANTHER" id="PTHR41910:SF1">
    <property type="entry name" value="SUCCINATE DEHYDROGENASE HYDROPHOBIC MEMBRANE ANCHOR SUBUNIT"/>
    <property type="match status" value="1"/>
</dbReference>
<evidence type="ECO:0000256" key="5">
    <source>
        <dbReference type="ARBA" id="ARBA00022692"/>
    </source>
</evidence>
<dbReference type="InterPro" id="IPR000701">
    <property type="entry name" value="SuccDH_FuR_B_TM-su"/>
</dbReference>
<evidence type="ECO:0000256" key="6">
    <source>
        <dbReference type="ARBA" id="ARBA00022723"/>
    </source>
</evidence>
<dbReference type="EMBL" id="AP014946">
    <property type="protein sequence ID" value="BAT57631.1"/>
    <property type="molecule type" value="Genomic_DNA"/>
</dbReference>
<keyword evidence="8" id="KW-0408">Iron</keyword>
<evidence type="ECO:0000256" key="1">
    <source>
        <dbReference type="ARBA" id="ARBA00001971"/>
    </source>
</evidence>
<keyword evidence="7 10" id="KW-1133">Transmembrane helix</keyword>
<dbReference type="AlphaFoldDB" id="A0A0S3PNX9"/>
<dbReference type="KEGG" id="vgo:GJW-30_1_00138"/>
<evidence type="ECO:0000256" key="2">
    <source>
        <dbReference type="ARBA" id="ARBA00004050"/>
    </source>
</evidence>
<evidence type="ECO:0000256" key="10">
    <source>
        <dbReference type="SAM" id="Phobius"/>
    </source>
</evidence>
<dbReference type="SUPFAM" id="SSF81343">
    <property type="entry name" value="Fumarate reductase respiratory complex transmembrane subunits"/>
    <property type="match status" value="1"/>
</dbReference>
<evidence type="ECO:0000256" key="7">
    <source>
        <dbReference type="ARBA" id="ARBA00022989"/>
    </source>
</evidence>
<feature type="transmembrane region" description="Helical" evidence="10">
    <location>
        <begin position="90"/>
        <end position="109"/>
    </location>
</feature>
<evidence type="ECO:0000256" key="4">
    <source>
        <dbReference type="ARBA" id="ARBA00022617"/>
    </source>
</evidence>
<keyword evidence="4" id="KW-0349">Heme</keyword>